<comment type="subcellular location">
    <subcellularLocation>
        <location evidence="2">Nucleus</location>
    </subcellularLocation>
</comment>
<evidence type="ECO:0000256" key="1">
    <source>
        <dbReference type="ARBA" id="ARBA00004049"/>
    </source>
</evidence>
<dbReference type="GO" id="GO:0000976">
    <property type="term" value="F:transcription cis-regulatory region binding"/>
    <property type="evidence" value="ECO:0007669"/>
    <property type="project" value="TreeGrafter"/>
</dbReference>
<keyword evidence="9" id="KW-0371">Homeobox</keyword>
<evidence type="ECO:0000256" key="7">
    <source>
        <dbReference type="ARBA" id="ARBA00023015"/>
    </source>
</evidence>
<keyword evidence="10" id="KW-0804">Transcription</keyword>
<evidence type="ECO:0000256" key="6">
    <source>
        <dbReference type="ARBA" id="ARBA00022833"/>
    </source>
</evidence>
<keyword evidence="4" id="KW-0479">Metal-binding</keyword>
<proteinExistence type="predicted"/>
<dbReference type="GO" id="GO:0003700">
    <property type="term" value="F:DNA-binding transcription factor activity"/>
    <property type="evidence" value="ECO:0007669"/>
    <property type="project" value="TreeGrafter"/>
</dbReference>
<dbReference type="SUPFAM" id="SSF46689">
    <property type="entry name" value="Homeodomain-like"/>
    <property type="match status" value="1"/>
</dbReference>
<dbReference type="InterPro" id="IPR006455">
    <property type="entry name" value="Homeodomain_ZF_HD"/>
</dbReference>
<keyword evidence="11" id="KW-0539">Nucleus</keyword>
<evidence type="ECO:0000256" key="9">
    <source>
        <dbReference type="ARBA" id="ARBA00023155"/>
    </source>
</evidence>
<evidence type="ECO:0000256" key="8">
    <source>
        <dbReference type="ARBA" id="ARBA00023125"/>
    </source>
</evidence>
<gene>
    <name evidence="12" type="ORF">KFK09_005038</name>
</gene>
<comment type="subunit">
    <text evidence="3">Homo- and heterodimer with other ZFHD proteins.</text>
</comment>
<dbReference type="NCBIfam" id="TIGR01565">
    <property type="entry name" value="homeo_ZF_HD"/>
    <property type="match status" value="1"/>
</dbReference>
<keyword evidence="7" id="KW-0805">Transcription regulation</keyword>
<evidence type="ECO:0000313" key="12">
    <source>
        <dbReference type="EMBL" id="KAI0522653.1"/>
    </source>
</evidence>
<evidence type="ECO:0000256" key="10">
    <source>
        <dbReference type="ARBA" id="ARBA00023163"/>
    </source>
</evidence>
<evidence type="ECO:0000256" key="5">
    <source>
        <dbReference type="ARBA" id="ARBA00022771"/>
    </source>
</evidence>
<dbReference type="PANTHER" id="PTHR31948:SF72">
    <property type="entry name" value="ZINC-FINGER HOMEODOMAIN PROTEIN 10"/>
    <property type="match status" value="1"/>
</dbReference>
<dbReference type="SMR" id="A0A8T3BZH5"/>
<dbReference type="AlphaFoldDB" id="A0A8T3BZH5"/>
<dbReference type="OrthoDB" id="636896at2759"/>
<dbReference type="InterPro" id="IPR009057">
    <property type="entry name" value="Homeodomain-like_sf"/>
</dbReference>
<dbReference type="FunFam" id="1.10.10.60:FF:000257">
    <property type="entry name" value="Zinc-finger homeodomain protein 2"/>
    <property type="match status" value="1"/>
</dbReference>
<evidence type="ECO:0000313" key="13">
    <source>
        <dbReference type="Proteomes" id="UP000829196"/>
    </source>
</evidence>
<dbReference type="GO" id="GO:0005634">
    <property type="term" value="C:nucleus"/>
    <property type="evidence" value="ECO:0007669"/>
    <property type="project" value="UniProtKB-SubCell"/>
</dbReference>
<name>A0A8T3BZH5_DENNO</name>
<evidence type="ECO:0000256" key="4">
    <source>
        <dbReference type="ARBA" id="ARBA00022723"/>
    </source>
</evidence>
<dbReference type="GO" id="GO:0008270">
    <property type="term" value="F:zinc ion binding"/>
    <property type="evidence" value="ECO:0007669"/>
    <property type="project" value="UniProtKB-KW"/>
</dbReference>
<keyword evidence="5" id="KW-0863">Zinc-finger</keyword>
<evidence type="ECO:0000256" key="3">
    <source>
        <dbReference type="ARBA" id="ARBA00011416"/>
    </source>
</evidence>
<keyword evidence="13" id="KW-1185">Reference proteome</keyword>
<sequence length="95" mass="11404">MVVTASRKRFRTTFTVEQKEKMLGFAERVGWRLQKQHENAIDEFCNEIGVRQKVFKVWMHNNKHFIRKQQLLMQKQPHEQLEPSVFSNGISSKSW</sequence>
<evidence type="ECO:0000256" key="11">
    <source>
        <dbReference type="ARBA" id="ARBA00023242"/>
    </source>
</evidence>
<dbReference type="EMBL" id="JAGYWB010000005">
    <property type="protein sequence ID" value="KAI0522653.1"/>
    <property type="molecule type" value="Genomic_DNA"/>
</dbReference>
<evidence type="ECO:0000256" key="2">
    <source>
        <dbReference type="ARBA" id="ARBA00004123"/>
    </source>
</evidence>
<evidence type="ECO:0008006" key="14">
    <source>
        <dbReference type="Google" id="ProtNLM"/>
    </source>
</evidence>
<dbReference type="GO" id="GO:0050793">
    <property type="term" value="P:regulation of developmental process"/>
    <property type="evidence" value="ECO:0007669"/>
    <property type="project" value="TreeGrafter"/>
</dbReference>
<dbReference type="Proteomes" id="UP000829196">
    <property type="component" value="Unassembled WGS sequence"/>
</dbReference>
<comment type="caution">
    <text evidence="12">The sequence shown here is derived from an EMBL/GenBank/DDBJ whole genome shotgun (WGS) entry which is preliminary data.</text>
</comment>
<dbReference type="PANTHER" id="PTHR31948">
    <property type="entry name" value="ZINC-FINGER HOMEODOMAIN PROTEIN 2"/>
    <property type="match status" value="1"/>
</dbReference>
<dbReference type="Gene3D" id="1.10.10.60">
    <property type="entry name" value="Homeodomain-like"/>
    <property type="match status" value="1"/>
</dbReference>
<protein>
    <recommendedName>
        <fullName evidence="14">ZF-HD homeobox protein</fullName>
    </recommendedName>
</protein>
<organism evidence="12 13">
    <name type="scientific">Dendrobium nobile</name>
    <name type="common">Orchid</name>
    <dbReference type="NCBI Taxonomy" id="94219"/>
    <lineage>
        <taxon>Eukaryota</taxon>
        <taxon>Viridiplantae</taxon>
        <taxon>Streptophyta</taxon>
        <taxon>Embryophyta</taxon>
        <taxon>Tracheophyta</taxon>
        <taxon>Spermatophyta</taxon>
        <taxon>Magnoliopsida</taxon>
        <taxon>Liliopsida</taxon>
        <taxon>Asparagales</taxon>
        <taxon>Orchidaceae</taxon>
        <taxon>Epidendroideae</taxon>
        <taxon>Malaxideae</taxon>
        <taxon>Dendrobiinae</taxon>
        <taxon>Dendrobium</taxon>
    </lineage>
</organism>
<keyword evidence="8" id="KW-0238">DNA-binding</keyword>
<reference evidence="12" key="1">
    <citation type="journal article" date="2022" name="Front. Genet.">
        <title>Chromosome-Scale Assembly of the Dendrobium nobile Genome Provides Insights Into the Molecular Mechanism of the Biosynthesis of the Medicinal Active Ingredient of Dendrobium.</title>
        <authorList>
            <person name="Xu Q."/>
            <person name="Niu S.-C."/>
            <person name="Li K.-L."/>
            <person name="Zheng P.-J."/>
            <person name="Zhang X.-J."/>
            <person name="Jia Y."/>
            <person name="Liu Y."/>
            <person name="Niu Y.-X."/>
            <person name="Yu L.-H."/>
            <person name="Chen D.-F."/>
            <person name="Zhang G.-Q."/>
        </authorList>
    </citation>
    <scope>NUCLEOTIDE SEQUENCE</scope>
    <source>
        <tissue evidence="12">Leaf</tissue>
    </source>
</reference>
<comment type="function">
    <text evidence="1">Putative transcription factor.</text>
</comment>
<accession>A0A8T3BZH5</accession>
<keyword evidence="6" id="KW-0862">Zinc</keyword>